<comment type="subunit">
    <text evidence="3">Homodimer.</text>
</comment>
<dbReference type="EMBL" id="ML978720">
    <property type="protein sequence ID" value="KAF2087296.1"/>
    <property type="molecule type" value="Genomic_DNA"/>
</dbReference>
<protein>
    <submittedName>
        <fullName evidence="8">Phytanoyl-CoA dioxygenase family protein</fullName>
    </submittedName>
</protein>
<dbReference type="Pfam" id="PF05721">
    <property type="entry name" value="PhyH"/>
    <property type="match status" value="1"/>
</dbReference>
<evidence type="ECO:0000313" key="9">
    <source>
        <dbReference type="Proteomes" id="UP000799776"/>
    </source>
</evidence>
<evidence type="ECO:0000256" key="6">
    <source>
        <dbReference type="ARBA" id="ARBA00023002"/>
    </source>
</evidence>
<reference evidence="8" key="1">
    <citation type="journal article" date="2020" name="Stud. Mycol.">
        <title>101 Dothideomycetes genomes: a test case for predicting lifestyles and emergence of pathogens.</title>
        <authorList>
            <person name="Haridas S."/>
            <person name="Albert R."/>
            <person name="Binder M."/>
            <person name="Bloem J."/>
            <person name="Labutti K."/>
            <person name="Salamov A."/>
            <person name="Andreopoulos B."/>
            <person name="Baker S."/>
            <person name="Barry K."/>
            <person name="Bills G."/>
            <person name="Bluhm B."/>
            <person name="Cannon C."/>
            <person name="Castanera R."/>
            <person name="Culley D."/>
            <person name="Daum C."/>
            <person name="Ezra D."/>
            <person name="Gonzalez J."/>
            <person name="Henrissat B."/>
            <person name="Kuo A."/>
            <person name="Liang C."/>
            <person name="Lipzen A."/>
            <person name="Lutzoni F."/>
            <person name="Magnuson J."/>
            <person name="Mondo S."/>
            <person name="Nolan M."/>
            <person name="Ohm R."/>
            <person name="Pangilinan J."/>
            <person name="Park H.-J."/>
            <person name="Ramirez L."/>
            <person name="Alfaro M."/>
            <person name="Sun H."/>
            <person name="Tritt A."/>
            <person name="Yoshinaga Y."/>
            <person name="Zwiers L.-H."/>
            <person name="Turgeon B."/>
            <person name="Goodwin S."/>
            <person name="Spatafora J."/>
            <person name="Crous P."/>
            <person name="Grigoriev I."/>
        </authorList>
    </citation>
    <scope>NUCLEOTIDE SEQUENCE</scope>
    <source>
        <strain evidence="8">CBS 121410</strain>
    </source>
</reference>
<evidence type="ECO:0000256" key="2">
    <source>
        <dbReference type="ARBA" id="ARBA00005830"/>
    </source>
</evidence>
<dbReference type="GO" id="GO:0046872">
    <property type="term" value="F:metal ion binding"/>
    <property type="evidence" value="ECO:0007669"/>
    <property type="project" value="UniProtKB-KW"/>
</dbReference>
<dbReference type="OrthoDB" id="445007at2759"/>
<dbReference type="Gene3D" id="2.60.120.620">
    <property type="entry name" value="q2cbj1_9rhob like domain"/>
    <property type="match status" value="1"/>
</dbReference>
<gene>
    <name evidence="8" type="ORF">K490DRAFT_42309</name>
</gene>
<dbReference type="InterPro" id="IPR008775">
    <property type="entry name" value="Phytyl_CoA_dOase-like"/>
</dbReference>
<evidence type="ECO:0000313" key="8">
    <source>
        <dbReference type="EMBL" id="KAF2087296.1"/>
    </source>
</evidence>
<accession>A0A9P4HVM6</accession>
<organism evidence="8 9">
    <name type="scientific">Saccharata proteae CBS 121410</name>
    <dbReference type="NCBI Taxonomy" id="1314787"/>
    <lineage>
        <taxon>Eukaryota</taxon>
        <taxon>Fungi</taxon>
        <taxon>Dikarya</taxon>
        <taxon>Ascomycota</taxon>
        <taxon>Pezizomycotina</taxon>
        <taxon>Dothideomycetes</taxon>
        <taxon>Dothideomycetes incertae sedis</taxon>
        <taxon>Botryosphaeriales</taxon>
        <taxon>Saccharataceae</taxon>
        <taxon>Saccharata</taxon>
    </lineage>
</organism>
<proteinExistence type="inferred from homology"/>
<evidence type="ECO:0000256" key="4">
    <source>
        <dbReference type="ARBA" id="ARBA00022723"/>
    </source>
</evidence>
<dbReference type="GO" id="GO:0051213">
    <property type="term" value="F:dioxygenase activity"/>
    <property type="evidence" value="ECO:0007669"/>
    <property type="project" value="UniProtKB-KW"/>
</dbReference>
<dbReference type="SUPFAM" id="SSF51197">
    <property type="entry name" value="Clavaminate synthase-like"/>
    <property type="match status" value="1"/>
</dbReference>
<comment type="caution">
    <text evidence="8">The sequence shown here is derived from an EMBL/GenBank/DDBJ whole genome shotgun (WGS) entry which is preliminary data.</text>
</comment>
<dbReference type="PANTHER" id="PTHR20883:SF45">
    <property type="entry name" value="PHYTANOYL-COA DIOXYGENASE FAMILY PROTEIN"/>
    <property type="match status" value="1"/>
</dbReference>
<evidence type="ECO:0000256" key="3">
    <source>
        <dbReference type="ARBA" id="ARBA00011738"/>
    </source>
</evidence>
<sequence length="308" mass="34752">MPAAIQKGPVIQKIDASDPEAIIEALKQDGGVIIKNFTTPELVDKVNAETKPYLDADKPWKGALFPPETRRCVRLVSRSPTVRNNWLVHPLISRLTHHFLDRTTPVWYDEDRHLYTTHPILNGSMTLEANPGSVAQRLHRDDKVHHVWHEDQTEKGYRVGSDVSMAFLVPGTETTWENGATLAIPGSHLWGMDRAPRKEEAVPALMQPGDAWCMLGGLYHAGGYNQTKDWKRPMHGMFFMQSILRGEENQYLAHTKEEVLSWSPEVQKIMGFGISSPNLGFVDFLSPIKFLSGDYDPDHIEDLDPIKA</sequence>
<dbReference type="PANTHER" id="PTHR20883">
    <property type="entry name" value="PHYTANOYL-COA DIOXYGENASE DOMAIN CONTAINING 1"/>
    <property type="match status" value="1"/>
</dbReference>
<keyword evidence="4" id="KW-0479">Metal-binding</keyword>
<name>A0A9P4HVM6_9PEZI</name>
<comment type="cofactor">
    <cofactor evidence="1">
        <name>Fe cation</name>
        <dbReference type="ChEBI" id="CHEBI:24875"/>
    </cofactor>
</comment>
<comment type="similarity">
    <text evidence="2">Belongs to the PhyH family.</text>
</comment>
<keyword evidence="7" id="KW-0408">Iron</keyword>
<dbReference type="Proteomes" id="UP000799776">
    <property type="component" value="Unassembled WGS sequence"/>
</dbReference>
<evidence type="ECO:0000256" key="7">
    <source>
        <dbReference type="ARBA" id="ARBA00023004"/>
    </source>
</evidence>
<keyword evidence="9" id="KW-1185">Reference proteome</keyword>
<keyword evidence="6" id="KW-0560">Oxidoreductase</keyword>
<keyword evidence="5 8" id="KW-0223">Dioxygenase</keyword>
<evidence type="ECO:0000256" key="5">
    <source>
        <dbReference type="ARBA" id="ARBA00022964"/>
    </source>
</evidence>
<dbReference type="AlphaFoldDB" id="A0A9P4HVM6"/>
<evidence type="ECO:0000256" key="1">
    <source>
        <dbReference type="ARBA" id="ARBA00001962"/>
    </source>
</evidence>